<proteinExistence type="predicted"/>
<name>A0A7C3UWG8_UNCW3</name>
<dbReference type="AlphaFoldDB" id="A0A7C3UWG8"/>
<comment type="caution">
    <text evidence="2">The sequence shown here is derived from an EMBL/GenBank/DDBJ whole genome shotgun (WGS) entry which is preliminary data.</text>
</comment>
<feature type="transmembrane region" description="Helical" evidence="1">
    <location>
        <begin position="147"/>
        <end position="169"/>
    </location>
</feature>
<evidence type="ECO:0000313" key="2">
    <source>
        <dbReference type="EMBL" id="HGE99122.1"/>
    </source>
</evidence>
<protein>
    <submittedName>
        <fullName evidence="2">Uncharacterized protein</fullName>
    </submittedName>
</protein>
<keyword evidence="1" id="KW-1133">Transmembrane helix</keyword>
<accession>A0A7C3UWG8</accession>
<gene>
    <name evidence="2" type="ORF">ENX07_03520</name>
</gene>
<reference evidence="2" key="1">
    <citation type="journal article" date="2020" name="mSystems">
        <title>Genome- and Community-Level Interaction Insights into Carbon Utilization and Element Cycling Functions of Hydrothermarchaeota in Hydrothermal Sediment.</title>
        <authorList>
            <person name="Zhou Z."/>
            <person name="Liu Y."/>
            <person name="Xu W."/>
            <person name="Pan J."/>
            <person name="Luo Z.H."/>
            <person name="Li M."/>
        </authorList>
    </citation>
    <scope>NUCLEOTIDE SEQUENCE [LARGE SCALE GENOMIC DNA]</scope>
    <source>
        <strain evidence="2">SpSt-906</strain>
    </source>
</reference>
<keyword evidence="1" id="KW-0472">Membrane</keyword>
<sequence length="175" mass="20474">MKRRYLILAIILTFVFFSVLTGEIVRRYRFKMGCEDWLKLASETMDIYQAKEFLAKGIKYLEHKNLTTGNSAYFLKSPSADLGLWYQRLKRGEEILAEVIRRKEKGEATPLEISNTLIKLKEFLVDVKEKETVVTLPTKIWLFPNQIIFLISYLISGTGSLIFWISWIVSINQKR</sequence>
<keyword evidence="1" id="KW-0812">Transmembrane</keyword>
<organism evidence="2">
    <name type="scientific">candidate division WOR-3 bacterium</name>
    <dbReference type="NCBI Taxonomy" id="2052148"/>
    <lineage>
        <taxon>Bacteria</taxon>
        <taxon>Bacteria division WOR-3</taxon>
    </lineage>
</organism>
<dbReference type="EMBL" id="DTMQ01000019">
    <property type="protein sequence ID" value="HGE99122.1"/>
    <property type="molecule type" value="Genomic_DNA"/>
</dbReference>
<evidence type="ECO:0000256" key="1">
    <source>
        <dbReference type="SAM" id="Phobius"/>
    </source>
</evidence>